<evidence type="ECO:0000313" key="4">
    <source>
        <dbReference type="Proteomes" id="UP000235145"/>
    </source>
</evidence>
<comment type="function">
    <text evidence="2">Involved in regulation of actin and microtubule organization. Part of a WAVE complex that activates the Arp2/3 complex.</text>
</comment>
<dbReference type="AlphaFoldDB" id="A0A9R1VL86"/>
<comment type="caution">
    <text evidence="3">The sequence shown here is derived from an EMBL/GenBank/DDBJ whole genome shotgun (WGS) entry which is preliminary data.</text>
</comment>
<dbReference type="PANTHER" id="PTHR10460">
    <property type="entry name" value="ABL INTERACTOR FAMILY MEMBER"/>
    <property type="match status" value="1"/>
</dbReference>
<organism evidence="3 4">
    <name type="scientific">Lactuca sativa</name>
    <name type="common">Garden lettuce</name>
    <dbReference type="NCBI Taxonomy" id="4236"/>
    <lineage>
        <taxon>Eukaryota</taxon>
        <taxon>Viridiplantae</taxon>
        <taxon>Streptophyta</taxon>
        <taxon>Embryophyta</taxon>
        <taxon>Tracheophyta</taxon>
        <taxon>Spermatophyta</taxon>
        <taxon>Magnoliopsida</taxon>
        <taxon>eudicotyledons</taxon>
        <taxon>Gunneridae</taxon>
        <taxon>Pentapetalae</taxon>
        <taxon>asterids</taxon>
        <taxon>campanulids</taxon>
        <taxon>Asterales</taxon>
        <taxon>Asteraceae</taxon>
        <taxon>Cichorioideae</taxon>
        <taxon>Cichorieae</taxon>
        <taxon>Lactucinae</taxon>
        <taxon>Lactuca</taxon>
    </lineage>
</organism>
<dbReference type="Gene3D" id="6.10.140.1620">
    <property type="match status" value="1"/>
</dbReference>
<evidence type="ECO:0000256" key="2">
    <source>
        <dbReference type="ARBA" id="ARBA00025223"/>
    </source>
</evidence>
<sequence length="252" mass="29083">MRLFESLKNYISKSLIKTIDHLGSVMYKLNNFLDHNVHEASRLNLRVLCIEQRLHKHPSVLRKGCVFEGKDESFGVSKSYVGIVVIRSYLYNNRKGHYRQFPPEGCIEQKNMLADKDFFPLSKKRSRSISPNRFRIKRSESASCAHRSMSPNISRRSCSSSSDELQDVMQNSAIGKEKKIVKDYEQTRKTTYLGFDLVIGSKNKFWRDECETESKRGSVLALTIDLIDCTCEAIDIAIFALLKTLKQRWLDS</sequence>
<dbReference type="InterPro" id="IPR028457">
    <property type="entry name" value="ABI"/>
</dbReference>
<evidence type="ECO:0000313" key="3">
    <source>
        <dbReference type="EMBL" id="KAJ0207093.1"/>
    </source>
</evidence>
<name>A0A9R1VL86_LACSA</name>
<proteinExistence type="inferred from homology"/>
<comment type="similarity">
    <text evidence="1">Belongs to the ABI family.</text>
</comment>
<dbReference type="Proteomes" id="UP000235145">
    <property type="component" value="Unassembled WGS sequence"/>
</dbReference>
<keyword evidence="4" id="KW-1185">Reference proteome</keyword>
<protein>
    <submittedName>
        <fullName evidence="3">Uncharacterized protein</fullName>
    </submittedName>
</protein>
<evidence type="ECO:0000256" key="1">
    <source>
        <dbReference type="ARBA" id="ARBA00010020"/>
    </source>
</evidence>
<accession>A0A9R1VL86</accession>
<gene>
    <name evidence="3" type="ORF">LSAT_V11C500258670</name>
</gene>
<reference evidence="3 4" key="1">
    <citation type="journal article" date="2017" name="Nat. Commun.">
        <title>Genome assembly with in vitro proximity ligation data and whole-genome triplication in lettuce.</title>
        <authorList>
            <person name="Reyes-Chin-Wo S."/>
            <person name="Wang Z."/>
            <person name="Yang X."/>
            <person name="Kozik A."/>
            <person name="Arikit S."/>
            <person name="Song C."/>
            <person name="Xia L."/>
            <person name="Froenicke L."/>
            <person name="Lavelle D.O."/>
            <person name="Truco M.J."/>
            <person name="Xia R."/>
            <person name="Zhu S."/>
            <person name="Xu C."/>
            <person name="Xu H."/>
            <person name="Xu X."/>
            <person name="Cox K."/>
            <person name="Korf I."/>
            <person name="Meyers B.C."/>
            <person name="Michelmore R.W."/>
        </authorList>
    </citation>
    <scope>NUCLEOTIDE SEQUENCE [LARGE SCALE GENOMIC DNA]</scope>
    <source>
        <strain evidence="4">cv. Salinas</strain>
        <tissue evidence="3">Seedlings</tissue>
    </source>
</reference>
<dbReference type="PANTHER" id="PTHR10460:SF59">
    <property type="entry name" value="ABI FAMILY PROTEIN"/>
    <property type="match status" value="1"/>
</dbReference>
<dbReference type="EMBL" id="NBSK02000005">
    <property type="protein sequence ID" value="KAJ0207093.1"/>
    <property type="molecule type" value="Genomic_DNA"/>
</dbReference>